<reference evidence="19" key="1">
    <citation type="submission" date="2010-06" db="EMBL/GenBank/DDBJ databases">
        <authorList>
            <person name="Jiang H."/>
            <person name="Abraham K."/>
            <person name="Ali S."/>
            <person name="Alsbrooks S.L."/>
            <person name="Anim B.N."/>
            <person name="Anosike U.S."/>
            <person name="Attaway T."/>
            <person name="Bandaranaike D.P."/>
            <person name="Battles P.K."/>
            <person name="Bell S.N."/>
            <person name="Bell A.V."/>
            <person name="Beltran B."/>
            <person name="Bickham C."/>
            <person name="Bustamante Y."/>
            <person name="Caleb T."/>
            <person name="Canada A."/>
            <person name="Cardenas V."/>
            <person name="Carter K."/>
            <person name="Chacko J."/>
            <person name="Chandrabose M.N."/>
            <person name="Chavez D."/>
            <person name="Chavez A."/>
            <person name="Chen L."/>
            <person name="Chu H.-S."/>
            <person name="Claassen K.J."/>
            <person name="Cockrell R."/>
            <person name="Collins M."/>
            <person name="Cooper J.A."/>
            <person name="Cree A."/>
            <person name="Curry S.M."/>
            <person name="Da Y."/>
            <person name="Dao M.D."/>
            <person name="Das B."/>
            <person name="Davila M.-L."/>
            <person name="Davy-Carroll L."/>
            <person name="Denson S."/>
            <person name="Dinh H."/>
            <person name="Ebong V.E."/>
            <person name="Edwards J.R."/>
            <person name="Egan A."/>
            <person name="El-Daye J."/>
            <person name="Escobedo L."/>
            <person name="Fernandez S."/>
            <person name="Fernando P.R."/>
            <person name="Flagg N."/>
            <person name="Forbes L.D."/>
            <person name="Fowler R.G."/>
            <person name="Fu Q."/>
            <person name="Gabisi R.A."/>
            <person name="Ganer J."/>
            <person name="Garbino Pronczuk A."/>
            <person name="Garcia R.M."/>
            <person name="Garner T."/>
            <person name="Garrett T.E."/>
            <person name="Gonzalez D.A."/>
            <person name="Hamid H."/>
            <person name="Hawkins E.S."/>
            <person name="Hirani K."/>
            <person name="Hogues M.E."/>
            <person name="Hollins B."/>
            <person name="Hsiao C.-H."/>
            <person name="Jabil R."/>
            <person name="James M.L."/>
            <person name="Jhangiani S.N."/>
            <person name="Johnson B."/>
            <person name="Johnson Q."/>
            <person name="Joshi V."/>
            <person name="Kalu J.B."/>
            <person name="Kam C."/>
            <person name="Kashfia A."/>
            <person name="Keebler J."/>
            <person name="Kisamo H."/>
            <person name="Kovar C.L."/>
            <person name="Lago L.A."/>
            <person name="Lai C.-Y."/>
            <person name="Laidlaw J."/>
            <person name="Lara F."/>
            <person name="Le T.-K."/>
            <person name="Lee S.L."/>
            <person name="Legall F.H."/>
            <person name="Lemon S.J."/>
            <person name="Lewis L.R."/>
            <person name="Li B."/>
            <person name="Liu Y."/>
            <person name="Liu Y.-S."/>
            <person name="Lopez J."/>
            <person name="Lozado R.J."/>
            <person name="Lu J."/>
            <person name="Madu R.C."/>
            <person name="Maheshwari M."/>
            <person name="Maheshwari R."/>
            <person name="Malloy K."/>
            <person name="Martinez E."/>
            <person name="Mathew T."/>
            <person name="Mercado I.C."/>
            <person name="Mercado C."/>
            <person name="Meyer B."/>
            <person name="Montgomery K."/>
            <person name="Morgan M.B."/>
            <person name="Munidasa M."/>
            <person name="Nazareth L.V."/>
            <person name="Nelson J."/>
            <person name="Ng B.M."/>
            <person name="Nguyen N.B."/>
            <person name="Nguyen P.Q."/>
            <person name="Nguyen T."/>
            <person name="Obregon M."/>
            <person name="Okwuonu G.O."/>
            <person name="Onwere C.G."/>
            <person name="Orozco G."/>
            <person name="Parra A."/>
            <person name="Patel S."/>
            <person name="Patil S."/>
            <person name="Perez A."/>
            <person name="Perez Y."/>
            <person name="Pham C."/>
            <person name="Primus E.L."/>
            <person name="Pu L.-L."/>
            <person name="Puazo M."/>
            <person name="Qin X."/>
            <person name="Quiroz J.B."/>
            <person name="Reese J."/>
            <person name="Richards S."/>
            <person name="Rives C.M."/>
            <person name="Robberts R."/>
            <person name="Ruiz S.J."/>
            <person name="Ruiz M.J."/>
            <person name="Santibanez J."/>
            <person name="Schneider B.W."/>
            <person name="Sisson I."/>
            <person name="Smith M."/>
            <person name="Sodergren E."/>
            <person name="Song X.-Z."/>
            <person name="Song B.B."/>
            <person name="Summersgill H."/>
            <person name="Thelus R."/>
            <person name="Thornton R.D."/>
            <person name="Trejos Z.Y."/>
            <person name="Usmani K."/>
            <person name="Vattathil S."/>
            <person name="Villasana D."/>
            <person name="Walker D.L."/>
            <person name="Wang S."/>
            <person name="Wang K."/>
            <person name="White C.S."/>
            <person name="Williams A.C."/>
            <person name="Williamson J."/>
            <person name="Wilson K."/>
            <person name="Woghiren I.O."/>
            <person name="Woodworth J.R."/>
            <person name="Worley K.C."/>
            <person name="Wright R.A."/>
            <person name="Wu W."/>
            <person name="Young L."/>
            <person name="Zhang L."/>
            <person name="Zhang J."/>
            <person name="Zhu Y."/>
            <person name="Muzny D.M."/>
            <person name="Weinstock G."/>
            <person name="Gibbs R.A."/>
        </authorList>
    </citation>
    <scope>NUCLEOTIDE SEQUENCE [LARGE SCALE GENOMIC DNA]</scope>
    <source>
        <strain evidence="19">LSR1</strain>
    </source>
</reference>
<dbReference type="RefSeq" id="XP_001943482.2">
    <property type="nucleotide sequence ID" value="XM_001943447.4"/>
</dbReference>
<feature type="binding site" evidence="14">
    <location>
        <position position="360"/>
    </location>
    <ligand>
        <name>Zn(2+)</name>
        <dbReference type="ChEBI" id="CHEBI:29105"/>
        <label>2</label>
    </ligand>
</feature>
<feature type="binding site" evidence="14">
    <location>
        <position position="194"/>
    </location>
    <ligand>
        <name>Mg(2+)</name>
        <dbReference type="ChEBI" id="CHEBI:18420"/>
    </ligand>
</feature>
<dbReference type="InterPro" id="IPR017850">
    <property type="entry name" value="Alkaline_phosphatase_core_sf"/>
</dbReference>
<keyword evidence="11" id="KW-0325">Glycoprotein</keyword>
<evidence type="ECO:0000256" key="17">
    <source>
        <dbReference type="SAM" id="SignalP"/>
    </source>
</evidence>
<dbReference type="GO" id="GO:0046872">
    <property type="term" value="F:metal ion binding"/>
    <property type="evidence" value="ECO:0007669"/>
    <property type="project" value="UniProtKB-KW"/>
</dbReference>
<feature type="binding site" evidence="14">
    <location>
        <position position="484"/>
    </location>
    <ligand>
        <name>Zn(2+)</name>
        <dbReference type="ChEBI" id="CHEBI:29105"/>
        <label>2</label>
    </ligand>
</feature>
<dbReference type="GeneID" id="100165053"/>
<comment type="subcellular location">
    <subcellularLocation>
        <location evidence="1">Cell membrane</location>
        <topology evidence="1">Lipid-anchor</topology>
        <topology evidence="1">GPI-anchor</topology>
    </subcellularLocation>
</comment>
<evidence type="ECO:0000256" key="9">
    <source>
        <dbReference type="ARBA" id="ARBA00022842"/>
    </source>
</evidence>
<proteinExistence type="inferred from homology"/>
<dbReference type="GO" id="GO:0004035">
    <property type="term" value="F:alkaline phosphatase activity"/>
    <property type="evidence" value="ECO:0007669"/>
    <property type="project" value="UniProtKB-EC"/>
</dbReference>
<evidence type="ECO:0000256" key="7">
    <source>
        <dbReference type="ARBA" id="ARBA00022801"/>
    </source>
</evidence>
<feature type="binding site" evidence="14">
    <location>
        <position position="79"/>
    </location>
    <ligand>
        <name>Mg(2+)</name>
        <dbReference type="ChEBI" id="CHEBI:18420"/>
    </ligand>
</feature>
<keyword evidence="4" id="KW-1003">Cell membrane</keyword>
<evidence type="ECO:0000256" key="3">
    <source>
        <dbReference type="ARBA" id="ARBA00012647"/>
    </source>
</evidence>
<keyword evidence="10" id="KW-0472">Membrane</keyword>
<dbReference type="Pfam" id="PF00245">
    <property type="entry name" value="Alk_phosphatase"/>
    <property type="match status" value="1"/>
</dbReference>
<evidence type="ECO:0000256" key="15">
    <source>
        <dbReference type="RuleBase" id="RU003946"/>
    </source>
</evidence>
<keyword evidence="17" id="KW-0732">Signal</keyword>
<feature type="chain" id="PRO_5035864955" description="Alkaline phosphatase" evidence="17">
    <location>
        <begin position="18"/>
        <end position="565"/>
    </location>
</feature>
<keyword evidence="6 14" id="KW-0479">Metal-binding</keyword>
<dbReference type="PANTHER" id="PTHR11596">
    <property type="entry name" value="ALKALINE PHOSPHATASE"/>
    <property type="match status" value="1"/>
</dbReference>
<feature type="active site" description="Phosphoserine intermediate" evidence="13">
    <location>
        <position position="129"/>
    </location>
</feature>
<evidence type="ECO:0000256" key="5">
    <source>
        <dbReference type="ARBA" id="ARBA00022622"/>
    </source>
</evidence>
<feature type="binding site" evidence="14">
    <location>
        <position position="397"/>
    </location>
    <ligand>
        <name>Zn(2+)</name>
        <dbReference type="ChEBI" id="CHEBI:29105"/>
        <label>2</label>
    </ligand>
</feature>
<dbReference type="SUPFAM" id="SSF53649">
    <property type="entry name" value="Alkaline phosphatase-like"/>
    <property type="match status" value="1"/>
</dbReference>
<keyword evidence="12" id="KW-0449">Lipoprotein</keyword>
<evidence type="ECO:0000256" key="2">
    <source>
        <dbReference type="ARBA" id="ARBA00005984"/>
    </source>
</evidence>
<dbReference type="AlphaFoldDB" id="A0A8R1VYL9"/>
<dbReference type="PROSITE" id="PS00123">
    <property type="entry name" value="ALKALINE_PHOSPHATASE"/>
    <property type="match status" value="1"/>
</dbReference>
<dbReference type="InterPro" id="IPR018299">
    <property type="entry name" value="Alkaline_phosphatase_AS"/>
</dbReference>
<dbReference type="CDD" id="cd16012">
    <property type="entry name" value="ALP"/>
    <property type="match status" value="1"/>
</dbReference>
<keyword evidence="7 16" id="KW-0378">Hydrolase</keyword>
<comment type="catalytic activity">
    <reaction evidence="16">
        <text>a phosphate monoester + H2O = an alcohol + phosphate</text>
        <dbReference type="Rhea" id="RHEA:15017"/>
        <dbReference type="ChEBI" id="CHEBI:15377"/>
        <dbReference type="ChEBI" id="CHEBI:30879"/>
        <dbReference type="ChEBI" id="CHEBI:43474"/>
        <dbReference type="ChEBI" id="CHEBI:67140"/>
        <dbReference type="EC" id="3.1.3.1"/>
    </reaction>
</comment>
<dbReference type="OrthoDB" id="5818554at2759"/>
<name>A0A8R1VYL9_ACYPI</name>
<dbReference type="KEGG" id="api:100165053"/>
<feature type="binding site" evidence="14">
    <location>
        <position position="351"/>
    </location>
    <ligand>
        <name>Mg(2+)</name>
        <dbReference type="ChEBI" id="CHEBI:18420"/>
    </ligand>
</feature>
<feature type="binding site" evidence="14">
    <location>
        <position position="398"/>
    </location>
    <ligand>
        <name>Zn(2+)</name>
        <dbReference type="ChEBI" id="CHEBI:29105"/>
        <label>2</label>
    </ligand>
</feature>
<keyword evidence="19" id="KW-1185">Reference proteome</keyword>
<dbReference type="FunFam" id="3.40.720.10:FF:000008">
    <property type="entry name" value="Alkaline phosphatase"/>
    <property type="match status" value="1"/>
</dbReference>
<reference evidence="18" key="2">
    <citation type="submission" date="2022-06" db="UniProtKB">
        <authorList>
            <consortium name="EnsemblMetazoa"/>
        </authorList>
    </citation>
    <scope>IDENTIFICATION</scope>
</reference>
<accession>A0A8R1VYL9</accession>
<evidence type="ECO:0000256" key="16">
    <source>
        <dbReference type="RuleBase" id="RU003947"/>
    </source>
</evidence>
<comment type="cofactor">
    <cofactor evidence="14">
        <name>Zn(2+)</name>
        <dbReference type="ChEBI" id="CHEBI:29105"/>
    </cofactor>
    <text evidence="14">Binds 2 Zn(2+) ions.</text>
</comment>
<evidence type="ECO:0000256" key="14">
    <source>
        <dbReference type="PIRSR" id="PIRSR601952-2"/>
    </source>
</evidence>
<feature type="binding site" evidence="14">
    <location>
        <position position="356"/>
    </location>
    <ligand>
        <name>Zn(2+)</name>
        <dbReference type="ChEBI" id="CHEBI:29105"/>
        <label>2</label>
    </ligand>
</feature>
<evidence type="ECO:0000256" key="12">
    <source>
        <dbReference type="ARBA" id="ARBA00023288"/>
    </source>
</evidence>
<dbReference type="GO" id="GO:0005886">
    <property type="term" value="C:plasma membrane"/>
    <property type="evidence" value="ECO:0007669"/>
    <property type="project" value="UniProtKB-SubCell"/>
</dbReference>
<protein>
    <recommendedName>
        <fullName evidence="3 16">Alkaline phosphatase</fullName>
        <ecNumber evidence="3 16">3.1.3.1</ecNumber>
    </recommendedName>
</protein>
<feature type="signal peptide" evidence="17">
    <location>
        <begin position="1"/>
        <end position="17"/>
    </location>
</feature>
<keyword evidence="8 14" id="KW-0862">Zinc</keyword>
<dbReference type="SMART" id="SM00098">
    <property type="entry name" value="alkPPc"/>
    <property type="match status" value="1"/>
</dbReference>
<evidence type="ECO:0000313" key="18">
    <source>
        <dbReference type="EnsemblMetazoa" id="XP_001943482.2"/>
    </source>
</evidence>
<dbReference type="PANTHER" id="PTHR11596:SF91">
    <property type="entry name" value="ALKALINE PHOSPHATASE-RELATED"/>
    <property type="match status" value="1"/>
</dbReference>
<dbReference type="Proteomes" id="UP000007819">
    <property type="component" value="Chromosome A1"/>
</dbReference>
<organism evidence="18 19">
    <name type="scientific">Acyrthosiphon pisum</name>
    <name type="common">Pea aphid</name>
    <dbReference type="NCBI Taxonomy" id="7029"/>
    <lineage>
        <taxon>Eukaryota</taxon>
        <taxon>Metazoa</taxon>
        <taxon>Ecdysozoa</taxon>
        <taxon>Arthropoda</taxon>
        <taxon>Hexapoda</taxon>
        <taxon>Insecta</taxon>
        <taxon>Pterygota</taxon>
        <taxon>Neoptera</taxon>
        <taxon>Paraneoptera</taxon>
        <taxon>Hemiptera</taxon>
        <taxon>Sternorrhyncha</taxon>
        <taxon>Aphidomorpha</taxon>
        <taxon>Aphidoidea</taxon>
        <taxon>Aphididae</taxon>
        <taxon>Macrosiphini</taxon>
        <taxon>Acyrthosiphon</taxon>
    </lineage>
</organism>
<feature type="binding site" evidence="14">
    <location>
        <position position="192"/>
    </location>
    <ligand>
        <name>Mg(2+)</name>
        <dbReference type="ChEBI" id="CHEBI:18420"/>
    </ligand>
</feature>
<dbReference type="Gene3D" id="3.40.720.10">
    <property type="entry name" value="Alkaline Phosphatase, subunit A"/>
    <property type="match status" value="1"/>
</dbReference>
<evidence type="ECO:0000313" key="19">
    <source>
        <dbReference type="Proteomes" id="UP000007819"/>
    </source>
</evidence>
<feature type="binding site" evidence="14">
    <location>
        <position position="79"/>
    </location>
    <ligand>
        <name>Zn(2+)</name>
        <dbReference type="ChEBI" id="CHEBI:29105"/>
        <label>2</label>
    </ligand>
</feature>
<dbReference type="PRINTS" id="PR00113">
    <property type="entry name" value="ALKPHPHTASE"/>
</dbReference>
<dbReference type="EC" id="3.1.3.1" evidence="3 16"/>
<dbReference type="EnsemblMetazoa" id="XM_001943447.5">
    <property type="protein sequence ID" value="XP_001943482.2"/>
    <property type="gene ID" value="LOC100165053"/>
</dbReference>
<keyword evidence="5" id="KW-0336">GPI-anchor</keyword>
<keyword evidence="9 14" id="KW-0460">Magnesium</keyword>
<dbReference type="InterPro" id="IPR001952">
    <property type="entry name" value="Alkaline_phosphatase"/>
</dbReference>
<evidence type="ECO:0000256" key="10">
    <source>
        <dbReference type="ARBA" id="ARBA00023136"/>
    </source>
</evidence>
<evidence type="ECO:0000256" key="1">
    <source>
        <dbReference type="ARBA" id="ARBA00004609"/>
    </source>
</evidence>
<evidence type="ECO:0000256" key="13">
    <source>
        <dbReference type="PIRSR" id="PIRSR601952-1"/>
    </source>
</evidence>
<dbReference type="GO" id="GO:0098552">
    <property type="term" value="C:side of membrane"/>
    <property type="evidence" value="ECO:0007669"/>
    <property type="project" value="UniProtKB-KW"/>
</dbReference>
<comment type="cofactor">
    <cofactor evidence="14">
        <name>Mg(2+)</name>
        <dbReference type="ChEBI" id="CHEBI:18420"/>
    </cofactor>
    <text evidence="14">Binds 1 Mg(2+) ion.</text>
</comment>
<evidence type="ECO:0000256" key="6">
    <source>
        <dbReference type="ARBA" id="ARBA00022723"/>
    </source>
</evidence>
<comment type="similarity">
    <text evidence="2 15">Belongs to the alkaline phosphatase family.</text>
</comment>
<sequence>MMVTGSLGATWISFACCLCFVITYSSRNVCCSLAANTGKEYTEQDRQYWIENAKAKVTEKVKYVNKRGVAKNIIMFLGDGMSLTTLTASRIYKGQMEKRSGENEYLSFEKFPFVGMSKTYCVDKQVADSACTATAYLTGVKANYETIGVSASVKLNDCPGSVAPGNRTQSIADWSMAAGKAVGLVTTTRVTHASPAGAYAHTAHRNWESDADLAKAANLTDVTQCEDIAKQLITRSPGIDIKVILGGGRHKFFLNDTDKKGSRRDMDLVEFWKKDKAERFGNDKSAYVENREQLLNVDPSKTDYLLGLFESKHMKYHLKANATIQPTLAEMTRKAIEILKKEENGFFLFVEGGLIDSAHHETVARLALDETVEFSKAVQQAVDMTSEDDTLIVVTSDHSHTMTMAGYPVRGNDILSLSGSRGIDELPYTTLSYANGPAKTNDPANTNDPQPNVNCARQDLSKVDTSQLSFAYPHMVTMKDYETHGGDDVMVFARGPWAHLFSGNYEQNLIPLTMGFAAGIGPAARVVGGSAAFTSAGLGTAAVSSPLAVLTGALLTTLVVRCVCS</sequence>
<evidence type="ECO:0000256" key="4">
    <source>
        <dbReference type="ARBA" id="ARBA00022475"/>
    </source>
</evidence>
<evidence type="ECO:0000256" key="11">
    <source>
        <dbReference type="ARBA" id="ARBA00023180"/>
    </source>
</evidence>
<evidence type="ECO:0000256" key="8">
    <source>
        <dbReference type="ARBA" id="ARBA00022833"/>
    </source>
</evidence>